<dbReference type="Proteomes" id="UP001199260">
    <property type="component" value="Unassembled WGS sequence"/>
</dbReference>
<evidence type="ECO:0000313" key="1">
    <source>
        <dbReference type="EMBL" id="MCD2167469.1"/>
    </source>
</evidence>
<proteinExistence type="predicted"/>
<comment type="caution">
    <text evidence="1">The sequence shown here is derived from an EMBL/GenBank/DDBJ whole genome shotgun (WGS) entry which is preliminary data.</text>
</comment>
<keyword evidence="2" id="KW-1185">Reference proteome</keyword>
<organism evidence="1 2">
    <name type="scientific">Comamonas koreensis</name>
    <dbReference type="NCBI Taxonomy" id="160825"/>
    <lineage>
        <taxon>Bacteria</taxon>
        <taxon>Pseudomonadati</taxon>
        <taxon>Pseudomonadota</taxon>
        <taxon>Betaproteobacteria</taxon>
        <taxon>Burkholderiales</taxon>
        <taxon>Comamonadaceae</taxon>
        <taxon>Comamonas</taxon>
    </lineage>
</organism>
<reference evidence="1 2" key="1">
    <citation type="submission" date="2021-11" db="EMBL/GenBank/DDBJ databases">
        <title>Genome sequence.</title>
        <authorList>
            <person name="Sun Q."/>
        </authorList>
    </citation>
    <scope>NUCLEOTIDE SEQUENCE [LARGE SCALE GENOMIC DNA]</scope>
    <source>
        <strain evidence="1 2">KCTC 12005</strain>
    </source>
</reference>
<name>A0AAW4Y0L9_9BURK</name>
<dbReference type="RefSeq" id="WP_230779321.1">
    <property type="nucleotide sequence ID" value="NZ_JAJNCT010000028.1"/>
</dbReference>
<protein>
    <submittedName>
        <fullName evidence="1">Uncharacterized protein</fullName>
    </submittedName>
</protein>
<accession>A0AAW4Y0L9</accession>
<gene>
    <name evidence="1" type="ORF">LPW39_20310</name>
</gene>
<dbReference type="AlphaFoldDB" id="A0AAW4Y0L9"/>
<sequence>MSDANHEGPGDRTHFEAVGIFDLDEVFVADDLSANLNDIYGVDIGMLDIEELLHKRSRAKHELRLFKYQTGVAATAAS</sequence>
<dbReference type="EMBL" id="JAJNCT010000028">
    <property type="protein sequence ID" value="MCD2167469.1"/>
    <property type="molecule type" value="Genomic_DNA"/>
</dbReference>
<evidence type="ECO:0000313" key="2">
    <source>
        <dbReference type="Proteomes" id="UP001199260"/>
    </source>
</evidence>